<gene>
    <name evidence="1" type="ORF">BV22DRAFT_1036682</name>
</gene>
<keyword evidence="2" id="KW-1185">Reference proteome</keyword>
<sequence length="944" mass="100402">MADGIPQFMVDDDSPEVAYYPFNDLLAIPAVSEGWSLYYTGSGYTTTPGAVGVGTSYHSTSANGSTLSIQWNGTGIDLFGNVSEATYSLSLDGFPTTSYLSDVSNNILASINDIDNTNHTLLLTTSITNQPTPDSYVTFDKALVTYAPPAGVENSTANSQTINDADDIAFLGQWSYVTDDTGNAMHLSTTAGDRAHTTFLGSAITIYGLVSSYSGNYSVTIDNHTSNFSARSTYNNSEALLFFATDLPQNIPHQLTVTNTEDRTFALRVGGVNVTAFGNVTAMPVSTSSTTTPKGTIAAIVLAGVLILLLVCAAIYYFLIIRPRSRRRQLSVGVQRSVGSPQEEKRMDLEGVIDISPPPGDEEFEVTSMSTSKGYGFGLGLRRSFPFAYRKGKAGSSSSSGKSGEAVAMELRATPRYDFDDKRFSTNTLTVDLSAPESEKLAPGWSNPAQRTSFSASSKSGHFRIGSHGLLLPELRVDEAGDEDNEEDDDADAKTLTSRQDENLAATLSLSPRTSEAPGGFAAAIRRSVMGFETEEDRRQSSLAARDGHLLQVRETSPFRVDVGAILGTVRGNRDSKRTSGSGSSWSRIRAKLSRRTLREEPSQESQSDQQGGSHQLASEAGAMPVMLLAPESVPSGVATLGTQSFLDLSSSASPASSVRRHSKTTTLSSAPADVGHYHEVSQWSSNPSDHVHRTSVGGGVIARPDAPSTVSEPSQPELSSEGSNSHSSPSAKTTRSSPFPFPITIPPSSHFPHPLDATSNPDTLSFSPTRSPIRRSFQQFQATHGPPPSGHNSDPTSPTDSVPFSVSDIHFRHSQSDYAGFDSRRASAASNLPPHPPLPHMSQPGTPAFTPPPPYIVQRVLGMTPLMPTSAGGRWVQPSPTTGQTVVAEPLSTTPLTSPSSTSPFRIGSLLGPRPRPSTAGSVTQSAPQLSIQARRATGRGPR</sequence>
<proteinExistence type="predicted"/>
<dbReference type="EMBL" id="MU266461">
    <property type="protein sequence ID" value="KAH7923144.1"/>
    <property type="molecule type" value="Genomic_DNA"/>
</dbReference>
<evidence type="ECO:0000313" key="1">
    <source>
        <dbReference type="EMBL" id="KAH7923144.1"/>
    </source>
</evidence>
<protein>
    <submittedName>
        <fullName evidence="1">Uncharacterized protein</fullName>
    </submittedName>
</protein>
<organism evidence="1 2">
    <name type="scientific">Leucogyrophana mollusca</name>
    <dbReference type="NCBI Taxonomy" id="85980"/>
    <lineage>
        <taxon>Eukaryota</taxon>
        <taxon>Fungi</taxon>
        <taxon>Dikarya</taxon>
        <taxon>Basidiomycota</taxon>
        <taxon>Agaricomycotina</taxon>
        <taxon>Agaricomycetes</taxon>
        <taxon>Agaricomycetidae</taxon>
        <taxon>Boletales</taxon>
        <taxon>Boletales incertae sedis</taxon>
        <taxon>Leucogyrophana</taxon>
    </lineage>
</organism>
<name>A0ACB8BBZ9_9AGAM</name>
<dbReference type="Proteomes" id="UP000790709">
    <property type="component" value="Unassembled WGS sequence"/>
</dbReference>
<accession>A0ACB8BBZ9</accession>
<reference evidence="1" key="1">
    <citation type="journal article" date="2021" name="New Phytol.">
        <title>Evolutionary innovations through gain and loss of genes in the ectomycorrhizal Boletales.</title>
        <authorList>
            <person name="Wu G."/>
            <person name="Miyauchi S."/>
            <person name="Morin E."/>
            <person name="Kuo A."/>
            <person name="Drula E."/>
            <person name="Varga T."/>
            <person name="Kohler A."/>
            <person name="Feng B."/>
            <person name="Cao Y."/>
            <person name="Lipzen A."/>
            <person name="Daum C."/>
            <person name="Hundley H."/>
            <person name="Pangilinan J."/>
            <person name="Johnson J."/>
            <person name="Barry K."/>
            <person name="LaButti K."/>
            <person name="Ng V."/>
            <person name="Ahrendt S."/>
            <person name="Min B."/>
            <person name="Choi I.G."/>
            <person name="Park H."/>
            <person name="Plett J.M."/>
            <person name="Magnuson J."/>
            <person name="Spatafora J.W."/>
            <person name="Nagy L.G."/>
            <person name="Henrissat B."/>
            <person name="Grigoriev I.V."/>
            <person name="Yang Z.L."/>
            <person name="Xu J."/>
            <person name="Martin F.M."/>
        </authorList>
    </citation>
    <scope>NUCLEOTIDE SEQUENCE</scope>
    <source>
        <strain evidence="1">KUC20120723A-06</strain>
    </source>
</reference>
<evidence type="ECO:0000313" key="2">
    <source>
        <dbReference type="Proteomes" id="UP000790709"/>
    </source>
</evidence>
<comment type="caution">
    <text evidence="1">The sequence shown here is derived from an EMBL/GenBank/DDBJ whole genome shotgun (WGS) entry which is preliminary data.</text>
</comment>